<dbReference type="KEGG" id="kre:GWK63_06105"/>
<proteinExistence type="predicted"/>
<accession>A0A858JJ55</accession>
<dbReference type="InterPro" id="IPR038734">
    <property type="entry name" value="YhaN_AAA"/>
</dbReference>
<protein>
    <submittedName>
        <fullName evidence="2">AAA family ATPase</fullName>
    </submittedName>
</protein>
<dbReference type="Proteomes" id="UP000502533">
    <property type="component" value="Chromosome"/>
</dbReference>
<gene>
    <name evidence="2" type="ORF">GWK63_06105</name>
</gene>
<evidence type="ECO:0000259" key="1">
    <source>
        <dbReference type="Pfam" id="PF13514"/>
    </source>
</evidence>
<organism evidence="2 3">
    <name type="scientific">Komagataeibacter rhaeticus</name>
    <dbReference type="NCBI Taxonomy" id="215221"/>
    <lineage>
        <taxon>Bacteria</taxon>
        <taxon>Pseudomonadati</taxon>
        <taxon>Pseudomonadota</taxon>
        <taxon>Alphaproteobacteria</taxon>
        <taxon>Acetobacterales</taxon>
        <taxon>Acetobacteraceae</taxon>
        <taxon>Komagataeibacter</taxon>
    </lineage>
</organism>
<sequence>MRISELRITRYGAVPGLDLDLGDGSGLHVIHGPNEAGKSTCLAAIGDFLFGIPARTRAGAVFGNGQICLGARIVLENGQVHDLNRYKRTNRSLVTTEGTAVAESLLIPETMTRARFAALFGLNDETLRTGGAELLHANGDIGRLIVEAGGGLRALMVRLDEIDAKRASLFTLRRAGGRAFYRELDVFTAAQQSLRAASLEHDAYDRHCRDRDEARSRRAAISAEQTELRRQHSHYEQLEKALPQLHEIARLAAALAAQADLEPLPPGMATTITTALETCAADRARHAAAQAQVTQLVRQTTSPPAEAMLNTLHEAVARARSLGQSVRRNRDLHAGHEEKRRAMNESLSSLRQRLGRGADADLRQAVPDRATLDAIRHLADAQADWHNRHTGLARQISQADMAIARRRQRMASLRAAGHDVALHADSAPFSGLVAEMKRLEMRAATLDRRQAALAARLRALGAATVEDLRAMPCPPPEGARMAAERQHHLRTEYDRLDAACTTERARQARLAAELARLEQTGSPLAPRMLDEACRQRDAVWQDIRAAYLDPENPPAGPAASTRHARAAALDAAIARADSLSAQLLAQADRIARLEGLRHDITHCADTLTLHERTKADIQARMADDWRAFIAPFRVPAPHATTPDALVAFVSARTQLLSDATQIATELAQLAEDRIKPDTLHEGLRALAERLGIAPTLSPGPCVEAVTTALRQHASGHEEYGRLHRELDDLLPEQADLQRQAAALQAERQDWAAQWATAMQAIGLEADAPPPAACALAADWAAAPAQLERLSELHETCVQARQAEQDLTQVMDEIRPHLPAPLPADGVAAAQALEQLWQAAQKSQHQREALLPTLARARQDLAESGASLSHAHAMIDQLLARTHAESPEALEQLAGRLARRDRLAQEHTRALDTLARMTGGQSPAALERAIDGRDLPELRAETARMHDRLKDLDLQRDDAVRAEQHEETALRAFEHNTDAPQAAARREAAIASLHQIVEEYAQLTLARNLIANAIDHVRSAEQDPLVTRAGQFFSLATLGAFNAIRTDLDAQGNPVVLGQRHDGSHVPVADMSAGTRDQLFLAFRLASVETYCRAAEPLPFVADDLLVQFDDARSECTLRVLADFARTTQVLLFTHHDSIRDMARSLQAQGVAINLVELPRIAA</sequence>
<evidence type="ECO:0000313" key="2">
    <source>
        <dbReference type="EMBL" id="QIP36961.1"/>
    </source>
</evidence>
<dbReference type="PANTHER" id="PTHR41259:SF1">
    <property type="entry name" value="DOUBLE-STRAND BREAK REPAIR RAD50 ATPASE, PUTATIVE-RELATED"/>
    <property type="match status" value="1"/>
</dbReference>
<dbReference type="Pfam" id="PF13514">
    <property type="entry name" value="AAA_27"/>
    <property type="match status" value="1"/>
</dbReference>
<dbReference type="EMBL" id="CP050139">
    <property type="protein sequence ID" value="QIP36961.1"/>
    <property type="molecule type" value="Genomic_DNA"/>
</dbReference>
<dbReference type="SUPFAM" id="SSF52540">
    <property type="entry name" value="P-loop containing nucleoside triphosphate hydrolases"/>
    <property type="match status" value="1"/>
</dbReference>
<dbReference type="AlphaFoldDB" id="A0A858JJ55"/>
<feature type="domain" description="YhaN AAA" evidence="1">
    <location>
        <begin position="1"/>
        <end position="203"/>
    </location>
</feature>
<dbReference type="PANTHER" id="PTHR41259">
    <property type="entry name" value="DOUBLE-STRAND BREAK REPAIR RAD50 ATPASE, PUTATIVE-RELATED"/>
    <property type="match status" value="1"/>
</dbReference>
<dbReference type="InterPro" id="IPR027417">
    <property type="entry name" value="P-loop_NTPase"/>
</dbReference>
<reference evidence="2 3" key="1">
    <citation type="submission" date="2020-03" db="EMBL/GenBank/DDBJ databases">
        <title>Isolation of cellulose-producing strains, genome characterization and application of the synthesized cellulose films as an economical and sustainable material for piezoelectric sensor construction.</title>
        <authorList>
            <person name="Mangayil R.K."/>
        </authorList>
    </citation>
    <scope>NUCLEOTIDE SEQUENCE [LARGE SCALE GENOMIC DNA]</scope>
    <source>
        <strain evidence="2 3">ENS 9a1a</strain>
    </source>
</reference>
<dbReference type="Gene3D" id="3.40.50.300">
    <property type="entry name" value="P-loop containing nucleotide triphosphate hydrolases"/>
    <property type="match status" value="2"/>
</dbReference>
<name>A0A858JJ55_9PROT</name>
<keyword evidence="3" id="KW-1185">Reference proteome</keyword>
<evidence type="ECO:0000313" key="3">
    <source>
        <dbReference type="Proteomes" id="UP000502533"/>
    </source>
</evidence>